<reference evidence="6 7" key="1">
    <citation type="submission" date="2024-10" db="EMBL/GenBank/DDBJ databases">
        <title>The Natural Products Discovery Center: Release of the First 8490 Sequenced Strains for Exploring Actinobacteria Biosynthetic Diversity.</title>
        <authorList>
            <person name="Kalkreuter E."/>
            <person name="Kautsar S.A."/>
            <person name="Yang D."/>
            <person name="Bader C.D."/>
            <person name="Teijaro C.N."/>
            <person name="Fluegel L."/>
            <person name="Davis C.M."/>
            <person name="Simpson J.R."/>
            <person name="Lauterbach L."/>
            <person name="Steele A.D."/>
            <person name="Gui C."/>
            <person name="Meng S."/>
            <person name="Li G."/>
            <person name="Viehrig K."/>
            <person name="Ye F."/>
            <person name="Su P."/>
            <person name="Kiefer A.F."/>
            <person name="Nichols A."/>
            <person name="Cepeda A.J."/>
            <person name="Yan W."/>
            <person name="Fan B."/>
            <person name="Jiang Y."/>
            <person name="Adhikari A."/>
            <person name="Zheng C.-J."/>
            <person name="Schuster L."/>
            <person name="Cowan T.M."/>
            <person name="Smanski M.J."/>
            <person name="Chevrette M.G."/>
            <person name="De Carvalho L.P.S."/>
            <person name="Shen B."/>
        </authorList>
    </citation>
    <scope>NUCLEOTIDE SEQUENCE [LARGE SCALE GENOMIC DNA]</scope>
    <source>
        <strain evidence="6 7">NPDC049503</strain>
    </source>
</reference>
<dbReference type="Proteomes" id="UP001612928">
    <property type="component" value="Unassembled WGS sequence"/>
</dbReference>
<keyword evidence="2 4" id="KW-0456">Lyase</keyword>
<feature type="compositionally biased region" description="Pro residues" evidence="5">
    <location>
        <begin position="1"/>
        <end position="10"/>
    </location>
</feature>
<dbReference type="Gene3D" id="3.20.20.70">
    <property type="entry name" value="Aldolase class I"/>
    <property type="match status" value="1"/>
</dbReference>
<dbReference type="PANTHER" id="PTHR12128:SF66">
    <property type="entry name" value="4-HYDROXY-2-OXOGLUTARATE ALDOLASE, MITOCHONDRIAL"/>
    <property type="match status" value="1"/>
</dbReference>
<evidence type="ECO:0000313" key="6">
    <source>
        <dbReference type="EMBL" id="MFI7444479.1"/>
    </source>
</evidence>
<dbReference type="InterPro" id="IPR020625">
    <property type="entry name" value="Schiff_base-form_aldolases_AS"/>
</dbReference>
<proteinExistence type="inferred from homology"/>
<name>A0ABW8ACI5_9ACTN</name>
<dbReference type="SUPFAM" id="SSF51569">
    <property type="entry name" value="Aldolase"/>
    <property type="match status" value="1"/>
</dbReference>
<keyword evidence="3" id="KW-0704">Schiff base</keyword>
<dbReference type="RefSeq" id="WP_397024781.1">
    <property type="nucleotide sequence ID" value="NZ_JBITMB010000008.1"/>
</dbReference>
<evidence type="ECO:0000256" key="4">
    <source>
        <dbReference type="PIRNR" id="PIRNR001365"/>
    </source>
</evidence>
<comment type="caution">
    <text evidence="6">The sequence shown here is derived from an EMBL/GenBank/DDBJ whole genome shotgun (WGS) entry which is preliminary data.</text>
</comment>
<evidence type="ECO:0000256" key="3">
    <source>
        <dbReference type="ARBA" id="ARBA00023270"/>
    </source>
</evidence>
<dbReference type="SMART" id="SM01130">
    <property type="entry name" value="DHDPS"/>
    <property type="match status" value="1"/>
</dbReference>
<evidence type="ECO:0000256" key="5">
    <source>
        <dbReference type="SAM" id="MobiDB-lite"/>
    </source>
</evidence>
<comment type="similarity">
    <text evidence="1 4">Belongs to the DapA family.</text>
</comment>
<dbReference type="EMBL" id="JBITMB010000008">
    <property type="protein sequence ID" value="MFI7444479.1"/>
    <property type="molecule type" value="Genomic_DNA"/>
</dbReference>
<accession>A0ABW8ACI5</accession>
<dbReference type="InterPro" id="IPR002220">
    <property type="entry name" value="DapA-like"/>
</dbReference>
<dbReference type="PROSITE" id="PS00666">
    <property type="entry name" value="DHDPS_2"/>
    <property type="match status" value="1"/>
</dbReference>
<evidence type="ECO:0000313" key="7">
    <source>
        <dbReference type="Proteomes" id="UP001612928"/>
    </source>
</evidence>
<evidence type="ECO:0000256" key="2">
    <source>
        <dbReference type="ARBA" id="ARBA00023239"/>
    </source>
</evidence>
<organism evidence="6 7">
    <name type="scientific">Nonomuraea indica</name>
    <dbReference type="NCBI Taxonomy" id="1581193"/>
    <lineage>
        <taxon>Bacteria</taxon>
        <taxon>Bacillati</taxon>
        <taxon>Actinomycetota</taxon>
        <taxon>Actinomycetes</taxon>
        <taxon>Streptosporangiales</taxon>
        <taxon>Streptosporangiaceae</taxon>
        <taxon>Nonomuraea</taxon>
    </lineage>
</organism>
<dbReference type="InterPro" id="IPR013785">
    <property type="entry name" value="Aldolase_TIM"/>
</dbReference>
<gene>
    <name evidence="6" type="ORF">ACIBP5_31290</name>
</gene>
<dbReference type="PIRSF" id="PIRSF001365">
    <property type="entry name" value="DHDPS"/>
    <property type="match status" value="1"/>
</dbReference>
<protein>
    <submittedName>
        <fullName evidence="6">Dihydrodipicolinate synthase family protein</fullName>
    </submittedName>
</protein>
<keyword evidence="7" id="KW-1185">Reference proteome</keyword>
<dbReference type="PRINTS" id="PR00146">
    <property type="entry name" value="DHPICSNTHASE"/>
</dbReference>
<evidence type="ECO:0000256" key="1">
    <source>
        <dbReference type="ARBA" id="ARBA00007592"/>
    </source>
</evidence>
<dbReference type="PANTHER" id="PTHR12128">
    <property type="entry name" value="DIHYDRODIPICOLINATE SYNTHASE"/>
    <property type="match status" value="1"/>
</dbReference>
<dbReference type="CDD" id="cd00408">
    <property type="entry name" value="DHDPS-like"/>
    <property type="match status" value="1"/>
</dbReference>
<feature type="region of interest" description="Disordered" evidence="5">
    <location>
        <begin position="1"/>
        <end position="34"/>
    </location>
</feature>
<dbReference type="Pfam" id="PF00701">
    <property type="entry name" value="DHDPS"/>
    <property type="match status" value="1"/>
</dbReference>
<sequence length="318" mass="32947">MPDPAGPAPSTPGAGASRGLTGVIPPVCTPMTPDREVDARSLTRLVDHLLEGGVDALFVLGSSSEVAYLPDAHRRVVLDTVVGHVAGQVPVLAGVIDMTTPRVLDHARTAVEAGVSGLVATAPFYTRTHPEEIRTHFRLIAGRTGLPLYAYDLPVSVHTKLPAGLLLELAAEGVLAGVKDSSGDDGGLREVILGRTPGFSVLTGSEVTVDSALWMGADGVVPGLGNVDPHGYVRLAACAGRGEWEAARQEQERLVRLFEIVRVGGARMGGSSSGLGAFKAALYLRGVIAHPVTASPQIPLNDDEIGRVGKHLAAAGLL</sequence>